<dbReference type="PANTHER" id="PTHR35106">
    <property type="entry name" value="BNAA07G25190D PROTEIN"/>
    <property type="match status" value="1"/>
</dbReference>
<organism evidence="1 2">
    <name type="scientific">Apostasia shenzhenica</name>
    <dbReference type="NCBI Taxonomy" id="1088818"/>
    <lineage>
        <taxon>Eukaryota</taxon>
        <taxon>Viridiplantae</taxon>
        <taxon>Streptophyta</taxon>
        <taxon>Embryophyta</taxon>
        <taxon>Tracheophyta</taxon>
        <taxon>Spermatophyta</taxon>
        <taxon>Magnoliopsida</taxon>
        <taxon>Liliopsida</taxon>
        <taxon>Asparagales</taxon>
        <taxon>Orchidaceae</taxon>
        <taxon>Apostasioideae</taxon>
        <taxon>Apostasia</taxon>
    </lineage>
</organism>
<dbReference type="Proteomes" id="UP000236161">
    <property type="component" value="Unassembled WGS sequence"/>
</dbReference>
<keyword evidence="2" id="KW-1185">Reference proteome</keyword>
<evidence type="ECO:0000313" key="1">
    <source>
        <dbReference type="EMBL" id="PKA64643.1"/>
    </source>
</evidence>
<accession>A0A2I0BA16</accession>
<dbReference type="PANTHER" id="PTHR35106:SF5">
    <property type="entry name" value="CARBOXYPEPTIDASE"/>
    <property type="match status" value="1"/>
</dbReference>
<gene>
    <name evidence="1" type="ORF">AXF42_Ash007390</name>
</gene>
<evidence type="ECO:0000313" key="2">
    <source>
        <dbReference type="Proteomes" id="UP000236161"/>
    </source>
</evidence>
<dbReference type="EMBL" id="KZ451903">
    <property type="protein sequence ID" value="PKA64643.1"/>
    <property type="molecule type" value="Genomic_DNA"/>
</dbReference>
<proteinExistence type="predicted"/>
<sequence length="138" mass="15134">MGFGLFMKYAVGSSLVLNGGPDRRAVPGGIRLSLTWWRNCSSRRIAGGIRCDTSSGCEIGTCRNCKDQFNPALNHPRACRFHTSHFGGETKRKFESVYSGGTMNTPDSGKVFQYWHCCGSDDPFDPGCTAAPHISYDE</sequence>
<protein>
    <submittedName>
        <fullName evidence="1">Uncharacterized protein</fullName>
    </submittedName>
</protein>
<dbReference type="OrthoDB" id="4768527at2759"/>
<dbReference type="AlphaFoldDB" id="A0A2I0BA16"/>
<name>A0A2I0BA16_9ASPA</name>
<reference evidence="1 2" key="1">
    <citation type="journal article" date="2017" name="Nature">
        <title>The Apostasia genome and the evolution of orchids.</title>
        <authorList>
            <person name="Zhang G.Q."/>
            <person name="Liu K.W."/>
            <person name="Li Z."/>
            <person name="Lohaus R."/>
            <person name="Hsiao Y.Y."/>
            <person name="Niu S.C."/>
            <person name="Wang J.Y."/>
            <person name="Lin Y.C."/>
            <person name="Xu Q."/>
            <person name="Chen L.J."/>
            <person name="Yoshida K."/>
            <person name="Fujiwara S."/>
            <person name="Wang Z.W."/>
            <person name="Zhang Y.Q."/>
            <person name="Mitsuda N."/>
            <person name="Wang M."/>
            <person name="Liu G.H."/>
            <person name="Pecoraro L."/>
            <person name="Huang H.X."/>
            <person name="Xiao X.J."/>
            <person name="Lin M."/>
            <person name="Wu X.Y."/>
            <person name="Wu W.L."/>
            <person name="Chen Y.Y."/>
            <person name="Chang S.B."/>
            <person name="Sakamoto S."/>
            <person name="Ohme-Takagi M."/>
            <person name="Yagi M."/>
            <person name="Zeng S.J."/>
            <person name="Shen C.Y."/>
            <person name="Yeh C.M."/>
            <person name="Luo Y.B."/>
            <person name="Tsai W.C."/>
            <person name="Van de Peer Y."/>
            <person name="Liu Z.J."/>
        </authorList>
    </citation>
    <scope>NUCLEOTIDE SEQUENCE [LARGE SCALE GENOMIC DNA]</scope>
    <source>
        <strain evidence="2">cv. Shenzhen</strain>
        <tissue evidence="1">Stem</tissue>
    </source>
</reference>